<proteinExistence type="inferred from homology"/>
<sequence length="400" mass="44681">IECLATALSESSCKPDDLACICTDQPFLKQMEFCVSTNCTIKEALTTQNFTTTACMAPIRDMTRAINWTAIGGAILALTAVLLRLIQRLPHFGGKFGMDDVMIIASTAVMIPLSVLSEFCKSIDGLGKDIWTVPFDKITDILYIYYFDEPMYISSLALTKISILFFYLRIFSTRNFRYMVYMLMACDAAYIIGFDFALIFQCKPINFAWKKWDGEHSGTCVDANAIGWSAAACNIALDLLTIILPLPQIAKLQLSWGKKIPLLLVFALGFFVTIISCLRIKYIAQFANTQNVTWDYVPIGYWSTIEVQLSIIIACCPSLRALVIYFFPNFTIASTKAYSSKNRTKSSGVSTSASRLSIMGKDNFLPLQDFDSNTKAPPRPGIRVDQAFDLDSYNRSQGYV</sequence>
<dbReference type="GO" id="GO:0005576">
    <property type="term" value="C:extracellular region"/>
    <property type="evidence" value="ECO:0007669"/>
    <property type="project" value="UniProtKB-SubCell"/>
</dbReference>
<evidence type="ECO:0000259" key="16">
    <source>
        <dbReference type="PROSITE" id="PS52012"/>
    </source>
</evidence>
<dbReference type="PANTHER" id="PTHR33048">
    <property type="entry name" value="PTH11-LIKE INTEGRAL MEMBRANE PROTEIN (AFU_ORTHOLOGUE AFUA_5G11245)"/>
    <property type="match status" value="1"/>
</dbReference>
<evidence type="ECO:0000256" key="10">
    <source>
        <dbReference type="ARBA" id="ARBA00023136"/>
    </source>
</evidence>
<feature type="disulfide bond" evidence="14">
    <location>
        <begin position="22"/>
        <end position="55"/>
    </location>
</feature>
<comment type="caution">
    <text evidence="14">Lacks conserved residue(s) required for the propagation of feature annotation.</text>
</comment>
<keyword evidence="8" id="KW-0732">Signal</keyword>
<keyword evidence="9 15" id="KW-1133">Transmembrane helix</keyword>
<feature type="domain" description="CFEM" evidence="16">
    <location>
        <begin position="1"/>
        <end position="82"/>
    </location>
</feature>
<evidence type="ECO:0000256" key="14">
    <source>
        <dbReference type="PROSITE-ProRule" id="PRU01356"/>
    </source>
</evidence>
<evidence type="ECO:0000256" key="5">
    <source>
        <dbReference type="ARBA" id="ARBA00022525"/>
    </source>
</evidence>
<keyword evidence="14" id="KW-0479">Metal-binding</keyword>
<keyword evidence="14" id="KW-0408">Iron</keyword>
<evidence type="ECO:0000256" key="2">
    <source>
        <dbReference type="ARBA" id="ARBA00004589"/>
    </source>
</evidence>
<evidence type="ECO:0000256" key="4">
    <source>
        <dbReference type="ARBA" id="ARBA00010031"/>
    </source>
</evidence>
<gene>
    <name evidence="17" type="ORF">NA57DRAFT_49239</name>
</gene>
<comment type="caution">
    <text evidence="17">The sequence shown here is derived from an EMBL/GenBank/DDBJ whole genome shotgun (WGS) entry which is preliminary data.</text>
</comment>
<keyword evidence="10 15" id="KW-0472">Membrane</keyword>
<keyword evidence="14" id="KW-0349">Heme</keyword>
<dbReference type="Pfam" id="PF05730">
    <property type="entry name" value="CFEM"/>
    <property type="match status" value="1"/>
</dbReference>
<comment type="subcellular location">
    <subcellularLocation>
        <location evidence="2">Membrane</location>
        <topology evidence="2">Lipid-anchor</topology>
        <topology evidence="2">GPI-anchor</topology>
    </subcellularLocation>
    <subcellularLocation>
        <location evidence="1">Membrane</location>
        <topology evidence="1">Multi-pass membrane protein</topology>
    </subcellularLocation>
    <subcellularLocation>
        <location evidence="3">Secreted</location>
    </subcellularLocation>
</comment>
<feature type="transmembrane region" description="Helical" evidence="15">
    <location>
        <begin position="262"/>
        <end position="287"/>
    </location>
</feature>
<comment type="similarity">
    <text evidence="4">Belongs to the RBT5 family.</text>
</comment>
<dbReference type="GO" id="GO:0098552">
    <property type="term" value="C:side of membrane"/>
    <property type="evidence" value="ECO:0007669"/>
    <property type="project" value="UniProtKB-KW"/>
</dbReference>
<keyword evidence="11 14" id="KW-1015">Disulfide bond</keyword>
<feature type="disulfide bond" evidence="14">
    <location>
        <begin position="13"/>
        <end position="20"/>
    </location>
</feature>
<dbReference type="InterPro" id="IPR052337">
    <property type="entry name" value="SAT4-like"/>
</dbReference>
<evidence type="ECO:0000256" key="12">
    <source>
        <dbReference type="ARBA" id="ARBA00023288"/>
    </source>
</evidence>
<feature type="transmembrane region" description="Helical" evidence="15">
    <location>
        <begin position="180"/>
        <end position="200"/>
    </location>
</feature>
<evidence type="ECO:0000256" key="11">
    <source>
        <dbReference type="ARBA" id="ARBA00023157"/>
    </source>
</evidence>
<evidence type="ECO:0000256" key="1">
    <source>
        <dbReference type="ARBA" id="ARBA00004141"/>
    </source>
</evidence>
<keyword evidence="18" id="KW-1185">Reference proteome</keyword>
<evidence type="ECO:0000313" key="17">
    <source>
        <dbReference type="EMBL" id="KAF2093048.1"/>
    </source>
</evidence>
<feature type="non-terminal residue" evidence="17">
    <location>
        <position position="1"/>
    </location>
</feature>
<organism evidence="17 18">
    <name type="scientific">Rhizodiscina lignyota</name>
    <dbReference type="NCBI Taxonomy" id="1504668"/>
    <lineage>
        <taxon>Eukaryota</taxon>
        <taxon>Fungi</taxon>
        <taxon>Dikarya</taxon>
        <taxon>Ascomycota</taxon>
        <taxon>Pezizomycotina</taxon>
        <taxon>Dothideomycetes</taxon>
        <taxon>Pleosporomycetidae</taxon>
        <taxon>Aulographales</taxon>
        <taxon>Rhizodiscinaceae</taxon>
        <taxon>Rhizodiscina</taxon>
    </lineage>
</organism>
<feature type="disulfide bond" evidence="14">
    <location>
        <begin position="3"/>
        <end position="34"/>
    </location>
</feature>
<dbReference type="OrthoDB" id="2496787at2759"/>
<accession>A0A9P4I3Z4</accession>
<evidence type="ECO:0000256" key="8">
    <source>
        <dbReference type="ARBA" id="ARBA00022729"/>
    </source>
</evidence>
<evidence type="ECO:0000256" key="15">
    <source>
        <dbReference type="SAM" id="Phobius"/>
    </source>
</evidence>
<evidence type="ECO:0000313" key="18">
    <source>
        <dbReference type="Proteomes" id="UP000799772"/>
    </source>
</evidence>
<feature type="transmembrane region" description="Helical" evidence="15">
    <location>
        <begin position="66"/>
        <end position="86"/>
    </location>
</feature>
<keyword evidence="6" id="KW-0325">Glycoprotein</keyword>
<comment type="similarity">
    <text evidence="13">Belongs to the SAT4 family.</text>
</comment>
<feature type="transmembrane region" description="Helical" evidence="15">
    <location>
        <begin position="225"/>
        <end position="250"/>
    </location>
</feature>
<feature type="transmembrane region" description="Helical" evidence="15">
    <location>
        <begin position="307"/>
        <end position="327"/>
    </location>
</feature>
<keyword evidence="5" id="KW-0964">Secreted</keyword>
<evidence type="ECO:0000256" key="9">
    <source>
        <dbReference type="ARBA" id="ARBA00022989"/>
    </source>
</evidence>
<name>A0A9P4I3Z4_9PEZI</name>
<dbReference type="PROSITE" id="PS52012">
    <property type="entry name" value="CFEM"/>
    <property type="match status" value="1"/>
</dbReference>
<feature type="transmembrane region" description="Helical" evidence="15">
    <location>
        <begin position="151"/>
        <end position="168"/>
    </location>
</feature>
<dbReference type="InterPro" id="IPR008427">
    <property type="entry name" value="Extracellular_membr_CFEM_dom"/>
</dbReference>
<evidence type="ECO:0000256" key="6">
    <source>
        <dbReference type="ARBA" id="ARBA00022622"/>
    </source>
</evidence>
<evidence type="ECO:0000256" key="7">
    <source>
        <dbReference type="ARBA" id="ARBA00022692"/>
    </source>
</evidence>
<evidence type="ECO:0000256" key="3">
    <source>
        <dbReference type="ARBA" id="ARBA00004613"/>
    </source>
</evidence>
<dbReference type="EMBL" id="ML978140">
    <property type="protein sequence ID" value="KAF2093048.1"/>
    <property type="molecule type" value="Genomic_DNA"/>
</dbReference>
<dbReference type="Pfam" id="PF20684">
    <property type="entry name" value="Fung_rhodopsin"/>
    <property type="match status" value="1"/>
</dbReference>
<dbReference type="PANTHER" id="PTHR33048:SF160">
    <property type="entry name" value="SAT4 FAMILY MEMBRANE PROTEIN"/>
    <property type="match status" value="1"/>
</dbReference>
<keyword evidence="7 15" id="KW-0812">Transmembrane</keyword>
<dbReference type="InterPro" id="IPR049326">
    <property type="entry name" value="Rhodopsin_dom_fungi"/>
</dbReference>
<protein>
    <recommendedName>
        <fullName evidence="16">CFEM domain-containing protein</fullName>
    </recommendedName>
</protein>
<feature type="binding site" description="axial binding residue" evidence="14">
    <location>
        <position position="17"/>
    </location>
    <ligand>
        <name>heme</name>
        <dbReference type="ChEBI" id="CHEBI:30413"/>
    </ligand>
    <ligandPart>
        <name>Fe</name>
        <dbReference type="ChEBI" id="CHEBI:18248"/>
    </ligandPart>
</feature>
<dbReference type="AlphaFoldDB" id="A0A9P4I3Z4"/>
<dbReference type="Proteomes" id="UP000799772">
    <property type="component" value="Unassembled WGS sequence"/>
</dbReference>
<evidence type="ECO:0000256" key="13">
    <source>
        <dbReference type="ARBA" id="ARBA00038359"/>
    </source>
</evidence>
<keyword evidence="6" id="KW-0336">GPI-anchor</keyword>
<dbReference type="GO" id="GO:0046872">
    <property type="term" value="F:metal ion binding"/>
    <property type="evidence" value="ECO:0007669"/>
    <property type="project" value="UniProtKB-UniRule"/>
</dbReference>
<keyword evidence="12" id="KW-0449">Lipoprotein</keyword>
<reference evidence="17" key="1">
    <citation type="journal article" date="2020" name="Stud. Mycol.">
        <title>101 Dothideomycetes genomes: a test case for predicting lifestyles and emergence of pathogens.</title>
        <authorList>
            <person name="Haridas S."/>
            <person name="Albert R."/>
            <person name="Binder M."/>
            <person name="Bloem J."/>
            <person name="Labutti K."/>
            <person name="Salamov A."/>
            <person name="Andreopoulos B."/>
            <person name="Baker S."/>
            <person name="Barry K."/>
            <person name="Bills G."/>
            <person name="Bluhm B."/>
            <person name="Cannon C."/>
            <person name="Castanera R."/>
            <person name="Culley D."/>
            <person name="Daum C."/>
            <person name="Ezra D."/>
            <person name="Gonzalez J."/>
            <person name="Henrissat B."/>
            <person name="Kuo A."/>
            <person name="Liang C."/>
            <person name="Lipzen A."/>
            <person name="Lutzoni F."/>
            <person name="Magnuson J."/>
            <person name="Mondo S."/>
            <person name="Nolan M."/>
            <person name="Ohm R."/>
            <person name="Pangilinan J."/>
            <person name="Park H.-J."/>
            <person name="Ramirez L."/>
            <person name="Alfaro M."/>
            <person name="Sun H."/>
            <person name="Tritt A."/>
            <person name="Yoshinaga Y."/>
            <person name="Zwiers L.-H."/>
            <person name="Turgeon B."/>
            <person name="Goodwin S."/>
            <person name="Spatafora J."/>
            <person name="Crous P."/>
            <person name="Grigoriev I."/>
        </authorList>
    </citation>
    <scope>NUCLEOTIDE SEQUENCE</scope>
    <source>
        <strain evidence="17">CBS 133067</strain>
    </source>
</reference>